<sequence>MIGSKVFYKALYGDVYGVVIDILFFCDSLVIVDEDGVFHTAKREDVYYL</sequence>
<accession>A0A8S5TYW0</accession>
<name>A0A8S5TYW0_9CAUD</name>
<reference evidence="1" key="1">
    <citation type="journal article" date="2021" name="Proc. Natl. Acad. Sci. U.S.A.">
        <title>A Catalog of Tens of Thousands of Viruses from Human Metagenomes Reveals Hidden Associations with Chronic Diseases.</title>
        <authorList>
            <person name="Tisza M.J."/>
            <person name="Buck C.B."/>
        </authorList>
    </citation>
    <scope>NUCLEOTIDE SEQUENCE</scope>
    <source>
        <strain evidence="1">CtnPP24</strain>
    </source>
</reference>
<evidence type="ECO:0000313" key="1">
    <source>
        <dbReference type="EMBL" id="DAF87390.1"/>
    </source>
</evidence>
<proteinExistence type="predicted"/>
<organism evidence="1">
    <name type="scientific">Siphoviridae sp. ctnPP24</name>
    <dbReference type="NCBI Taxonomy" id="2825662"/>
    <lineage>
        <taxon>Viruses</taxon>
        <taxon>Duplodnaviria</taxon>
        <taxon>Heunggongvirae</taxon>
        <taxon>Uroviricota</taxon>
        <taxon>Caudoviricetes</taxon>
    </lineage>
</organism>
<dbReference type="EMBL" id="BK015962">
    <property type="protein sequence ID" value="DAF87390.1"/>
    <property type="molecule type" value="Genomic_DNA"/>
</dbReference>
<protein>
    <submittedName>
        <fullName evidence="1">Uncharacterized protein</fullName>
    </submittedName>
</protein>